<dbReference type="EMBL" id="KZ303490">
    <property type="protein sequence ID" value="PIA18270.1"/>
    <property type="molecule type" value="Genomic_DNA"/>
</dbReference>
<keyword evidence="1" id="KW-0812">Transmembrane</keyword>
<dbReference type="AlphaFoldDB" id="A0A2G5BGX2"/>
<protein>
    <submittedName>
        <fullName evidence="2">Uncharacterized protein</fullName>
    </submittedName>
</protein>
<evidence type="ECO:0000313" key="3">
    <source>
        <dbReference type="Proteomes" id="UP000242474"/>
    </source>
</evidence>
<keyword evidence="1" id="KW-0472">Membrane</keyword>
<feature type="transmembrane region" description="Helical" evidence="1">
    <location>
        <begin position="45"/>
        <end position="64"/>
    </location>
</feature>
<feature type="transmembrane region" description="Helical" evidence="1">
    <location>
        <begin position="12"/>
        <end position="33"/>
    </location>
</feature>
<keyword evidence="1" id="KW-1133">Transmembrane helix</keyword>
<feature type="transmembrane region" description="Helical" evidence="1">
    <location>
        <begin position="85"/>
        <end position="107"/>
    </location>
</feature>
<name>A0A2G5BGX2_COERN</name>
<feature type="transmembrane region" description="Helical" evidence="1">
    <location>
        <begin position="138"/>
        <end position="156"/>
    </location>
</feature>
<evidence type="ECO:0000313" key="2">
    <source>
        <dbReference type="EMBL" id="PIA18270.1"/>
    </source>
</evidence>
<sequence>MKTVLRFYKLYLTLVLIGCGIGGALRMAIIWALQGRAGYVIDSQAARAIAIAVWSLFFMIYTWWSGNSKFPIKARKRRKSKFRTIAFFMTVIPLIQYGDPLLSALYIGKEGITSVLGISDGFYSTVDPYVAFDANVAINNYTFLTGIAVAIASFKIPNK</sequence>
<dbReference type="Proteomes" id="UP000242474">
    <property type="component" value="Unassembled WGS sequence"/>
</dbReference>
<keyword evidence="3" id="KW-1185">Reference proteome</keyword>
<evidence type="ECO:0000256" key="1">
    <source>
        <dbReference type="SAM" id="Phobius"/>
    </source>
</evidence>
<reference evidence="2 3" key="1">
    <citation type="journal article" date="2015" name="Genome Biol. Evol.">
        <title>Phylogenomic analyses indicate that early fungi evolved digesting cell walls of algal ancestors of land plants.</title>
        <authorList>
            <person name="Chang Y."/>
            <person name="Wang S."/>
            <person name="Sekimoto S."/>
            <person name="Aerts A.L."/>
            <person name="Choi C."/>
            <person name="Clum A."/>
            <person name="LaButti K.M."/>
            <person name="Lindquist E.A."/>
            <person name="Yee Ngan C."/>
            <person name="Ohm R.A."/>
            <person name="Salamov A.A."/>
            <person name="Grigoriev I.V."/>
            <person name="Spatafora J.W."/>
            <person name="Berbee M.L."/>
        </authorList>
    </citation>
    <scope>NUCLEOTIDE SEQUENCE [LARGE SCALE GENOMIC DNA]</scope>
    <source>
        <strain evidence="2 3">NRRL 1564</strain>
    </source>
</reference>
<proteinExistence type="predicted"/>
<organism evidence="2 3">
    <name type="scientific">Coemansia reversa (strain ATCC 12441 / NRRL 1564)</name>
    <dbReference type="NCBI Taxonomy" id="763665"/>
    <lineage>
        <taxon>Eukaryota</taxon>
        <taxon>Fungi</taxon>
        <taxon>Fungi incertae sedis</taxon>
        <taxon>Zoopagomycota</taxon>
        <taxon>Kickxellomycotina</taxon>
        <taxon>Kickxellomycetes</taxon>
        <taxon>Kickxellales</taxon>
        <taxon>Kickxellaceae</taxon>
        <taxon>Coemansia</taxon>
    </lineage>
</organism>
<gene>
    <name evidence="2" type="ORF">COEREDRAFT_85259</name>
</gene>
<accession>A0A2G5BGX2</accession>